<feature type="domain" description="PAC" evidence="4">
    <location>
        <begin position="214"/>
        <end position="264"/>
    </location>
</feature>
<protein>
    <submittedName>
        <fullName evidence="5">PAS domain S-box protein</fullName>
    </submittedName>
</protein>
<dbReference type="InterPro" id="IPR000014">
    <property type="entry name" value="PAS"/>
</dbReference>
<dbReference type="Pfam" id="PF13581">
    <property type="entry name" value="HATPase_c_2"/>
    <property type="match status" value="1"/>
</dbReference>
<name>A0A101RK19_9ACTN</name>
<dbReference type="Pfam" id="PF07228">
    <property type="entry name" value="SpoIIE"/>
    <property type="match status" value="1"/>
</dbReference>
<dbReference type="STRING" id="58343.AQJ46_50030"/>
<sequence>MEPGRRPTHPSMIPVAEEPFRALLEAAPDAMVIVDDTGIIRLVNAQTEALFGHPRNELLGRPIEMLVPQRFRAQHPGHRLGYSANQQVRPMGANLDLYGLRRDGAEFPVEISISPLQTPDGLLISAAVRDVSERKAAEARFRALLEAAPDAIVIVDDTGTIQLVNAQTEALFGYRREELLGQPVEILVPQRFHDHHPAHRHGYVDNRRVRPMGAGLELYGVRRDGAEFPVEISLSPLETPEGTLVSAAIRDVSERKKAETQLAELYEQQRHVALTLQRSLMGSPAPLPGMDTSSRYFPARQGPGVGGDWFDLIALGGGRMGVLIGDVMGRGLEAAAVMGQLRSASHALAKTGMPPWQLMRALDAVVSELPDQLVTCCYLVLDPDESALTVCSAGHLPVLVVDSTGQVRRLPVDVSVPLGVGDVPHQETRLTVPPASVLALYTDGLVETPTSDIELQIDALAIALEKAVADTDCLERAANSVLTALLPDPQDYSDDVTLLLARIPPAPVTAVSALLPATPISVREGRRFLRHTLQDWHCEALTDTACLLASELLSNSVRHACDPLRLRLRRTRDELHIEVCDGSPVLPRARTAGPDEESGRGLALLDQLASTWGTLLAEEGKAVWFSLPLPGSPHRQSESTSGDASGCPE</sequence>
<evidence type="ECO:0000259" key="4">
    <source>
        <dbReference type="PROSITE" id="PS50113"/>
    </source>
</evidence>
<dbReference type="PANTHER" id="PTHR43156:SF2">
    <property type="entry name" value="STAGE II SPORULATION PROTEIN E"/>
    <property type="match status" value="1"/>
</dbReference>
<dbReference type="Gene3D" id="3.60.40.10">
    <property type="entry name" value="PPM-type phosphatase domain"/>
    <property type="match status" value="1"/>
</dbReference>
<dbReference type="GO" id="GO:0016791">
    <property type="term" value="F:phosphatase activity"/>
    <property type="evidence" value="ECO:0007669"/>
    <property type="project" value="TreeGrafter"/>
</dbReference>
<dbReference type="SMART" id="SM00331">
    <property type="entry name" value="PP2C_SIG"/>
    <property type="match status" value="1"/>
</dbReference>
<dbReference type="Pfam" id="PF00989">
    <property type="entry name" value="PAS"/>
    <property type="match status" value="2"/>
</dbReference>
<gene>
    <name evidence="5" type="ORF">AQJ46_50030</name>
</gene>
<evidence type="ECO:0000256" key="1">
    <source>
        <dbReference type="ARBA" id="ARBA00022801"/>
    </source>
</evidence>
<dbReference type="SUPFAM" id="SSF81606">
    <property type="entry name" value="PP2C-like"/>
    <property type="match status" value="1"/>
</dbReference>
<dbReference type="GO" id="GO:0006355">
    <property type="term" value="P:regulation of DNA-templated transcription"/>
    <property type="evidence" value="ECO:0007669"/>
    <property type="project" value="InterPro"/>
</dbReference>
<evidence type="ECO:0000313" key="5">
    <source>
        <dbReference type="EMBL" id="KUN54006.1"/>
    </source>
</evidence>
<dbReference type="AlphaFoldDB" id="A0A101RK19"/>
<dbReference type="InterPro" id="IPR000700">
    <property type="entry name" value="PAS-assoc_C"/>
</dbReference>
<evidence type="ECO:0000313" key="6">
    <source>
        <dbReference type="Proteomes" id="UP000053669"/>
    </source>
</evidence>
<feature type="domain" description="PAS" evidence="3">
    <location>
        <begin position="137"/>
        <end position="190"/>
    </location>
</feature>
<dbReference type="Gene3D" id="3.30.565.10">
    <property type="entry name" value="Histidine kinase-like ATPase, C-terminal domain"/>
    <property type="match status" value="1"/>
</dbReference>
<dbReference type="InterPro" id="IPR003594">
    <property type="entry name" value="HATPase_dom"/>
</dbReference>
<accession>A0A101RK19</accession>
<dbReference type="PANTHER" id="PTHR43156">
    <property type="entry name" value="STAGE II SPORULATION PROTEIN E-RELATED"/>
    <property type="match status" value="1"/>
</dbReference>
<dbReference type="CDD" id="cd16936">
    <property type="entry name" value="HATPase_RsbW-like"/>
    <property type="match status" value="1"/>
</dbReference>
<dbReference type="InterPro" id="IPR035965">
    <property type="entry name" value="PAS-like_dom_sf"/>
</dbReference>
<dbReference type="PROSITE" id="PS50113">
    <property type="entry name" value="PAC"/>
    <property type="match status" value="2"/>
</dbReference>
<evidence type="ECO:0000256" key="2">
    <source>
        <dbReference type="SAM" id="MobiDB-lite"/>
    </source>
</evidence>
<feature type="domain" description="PAS" evidence="3">
    <location>
        <begin position="16"/>
        <end position="69"/>
    </location>
</feature>
<dbReference type="Proteomes" id="UP000053669">
    <property type="component" value="Unassembled WGS sequence"/>
</dbReference>
<dbReference type="InterPro" id="IPR036890">
    <property type="entry name" value="HATPase_C_sf"/>
</dbReference>
<dbReference type="InterPro" id="IPR013767">
    <property type="entry name" value="PAS_fold"/>
</dbReference>
<dbReference type="SUPFAM" id="SSF55874">
    <property type="entry name" value="ATPase domain of HSP90 chaperone/DNA topoisomerase II/histidine kinase"/>
    <property type="match status" value="1"/>
</dbReference>
<dbReference type="InterPro" id="IPR001932">
    <property type="entry name" value="PPM-type_phosphatase-like_dom"/>
</dbReference>
<feature type="region of interest" description="Disordered" evidence="2">
    <location>
        <begin position="630"/>
        <end position="649"/>
    </location>
</feature>
<dbReference type="InterPro" id="IPR036457">
    <property type="entry name" value="PPM-type-like_dom_sf"/>
</dbReference>
<proteinExistence type="predicted"/>
<dbReference type="SUPFAM" id="SSF55785">
    <property type="entry name" value="PYP-like sensor domain (PAS domain)"/>
    <property type="match status" value="2"/>
</dbReference>
<dbReference type="InterPro" id="IPR052016">
    <property type="entry name" value="Bact_Sigma-Reg"/>
</dbReference>
<comment type="caution">
    <text evidence="5">The sequence shown here is derived from an EMBL/GenBank/DDBJ whole genome shotgun (WGS) entry which is preliminary data.</text>
</comment>
<dbReference type="PROSITE" id="PS50112">
    <property type="entry name" value="PAS"/>
    <property type="match status" value="2"/>
</dbReference>
<feature type="domain" description="PAC" evidence="4">
    <location>
        <begin position="93"/>
        <end position="143"/>
    </location>
</feature>
<keyword evidence="1" id="KW-0378">Hydrolase</keyword>
<dbReference type="SMART" id="SM00086">
    <property type="entry name" value="PAC"/>
    <property type="match status" value="2"/>
</dbReference>
<dbReference type="SMART" id="SM00091">
    <property type="entry name" value="PAS"/>
    <property type="match status" value="2"/>
</dbReference>
<dbReference type="EMBL" id="LMWU01000084">
    <property type="protein sequence ID" value="KUN54006.1"/>
    <property type="molecule type" value="Genomic_DNA"/>
</dbReference>
<organism evidence="5 6">
    <name type="scientific">Streptomyces canus</name>
    <dbReference type="NCBI Taxonomy" id="58343"/>
    <lineage>
        <taxon>Bacteria</taxon>
        <taxon>Bacillati</taxon>
        <taxon>Actinomycetota</taxon>
        <taxon>Actinomycetes</taxon>
        <taxon>Kitasatosporales</taxon>
        <taxon>Streptomycetaceae</taxon>
        <taxon>Streptomyces</taxon>
        <taxon>Streptomyces aurantiacus group</taxon>
    </lineage>
</organism>
<dbReference type="Gene3D" id="3.30.450.20">
    <property type="entry name" value="PAS domain"/>
    <property type="match status" value="2"/>
</dbReference>
<dbReference type="CDD" id="cd00130">
    <property type="entry name" value="PAS"/>
    <property type="match status" value="2"/>
</dbReference>
<dbReference type="InterPro" id="IPR001610">
    <property type="entry name" value="PAC"/>
</dbReference>
<reference evidence="5 6" key="1">
    <citation type="submission" date="2015-10" db="EMBL/GenBank/DDBJ databases">
        <title>Draft genome sequence of Streptomyces canus DSM 40017, type strain for the species Streptomyces canus.</title>
        <authorList>
            <person name="Ruckert C."/>
            <person name="Winkler A."/>
            <person name="Kalinowski J."/>
            <person name="Kampfer P."/>
            <person name="Glaeser S."/>
        </authorList>
    </citation>
    <scope>NUCLEOTIDE SEQUENCE [LARGE SCALE GENOMIC DNA]</scope>
    <source>
        <strain evidence="5 6">DSM 40017</strain>
    </source>
</reference>
<evidence type="ECO:0000259" key="3">
    <source>
        <dbReference type="PROSITE" id="PS50112"/>
    </source>
</evidence>
<dbReference type="NCBIfam" id="TIGR00229">
    <property type="entry name" value="sensory_box"/>
    <property type="match status" value="2"/>
</dbReference>